<dbReference type="PANTHER" id="PTHR19303:SF74">
    <property type="entry name" value="POGO TRANSPOSABLE ELEMENT WITH KRAB DOMAIN"/>
    <property type="match status" value="1"/>
</dbReference>
<dbReference type="HOGENOM" id="CLU_013929_2_2_1"/>
<proteinExistence type="predicted"/>
<dbReference type="InterPro" id="IPR006600">
    <property type="entry name" value="HTH_CenpB_DNA-bd_dom"/>
</dbReference>
<dbReference type="OrthoDB" id="3690405at2759"/>
<feature type="non-terminal residue" evidence="3">
    <location>
        <position position="340"/>
    </location>
</feature>
<name>W6XW84_COCC2</name>
<dbReference type="Gene3D" id="3.30.420.10">
    <property type="entry name" value="Ribonuclease H-like superfamily/Ribonuclease H"/>
    <property type="match status" value="1"/>
</dbReference>
<evidence type="ECO:0000259" key="2">
    <source>
        <dbReference type="PROSITE" id="PS51253"/>
    </source>
</evidence>
<sequence>MIKKYVASLAPWEPSDSWVTRFLRRHREAITNKTTTGIDRDRCKADNMEDYRNYFRLLHEKLDQYDVRPHNIYNMDEKGFLLGVTSRSKRVFSKPLWDQKKVSASLQDGSRDWITVMGCVCADGSWVDPVVIYEGKGGLRDSWLHDLEVGKHQLFCCTSPTGWSNNEIGLAWLEQVFNRKTKEKAKRDWRLLLLDGHGSHVTPSFIDYCDAHRILLAVLPPHSSHRLQPLDVAVFGPLATAYGKELDKFLHRSQALLDMQKSDFLQLFWAAYTSAFTSDNILSSFAATGVLHATPKPHLANLVEAAVPDTSTIAAKRVKEAFHSLQVNNELLHVQNEQLR</sequence>
<reference evidence="3 4" key="1">
    <citation type="journal article" date="2013" name="PLoS Genet.">
        <title>Comparative genome structure, secondary metabolite, and effector coding capacity across Cochliobolus pathogens.</title>
        <authorList>
            <person name="Condon B.J."/>
            <person name="Leng Y."/>
            <person name="Wu D."/>
            <person name="Bushley K.E."/>
            <person name="Ohm R.A."/>
            <person name="Otillar R."/>
            <person name="Martin J."/>
            <person name="Schackwitz W."/>
            <person name="Grimwood J."/>
            <person name="MohdZainudin N."/>
            <person name="Xue C."/>
            <person name="Wang R."/>
            <person name="Manning V.A."/>
            <person name="Dhillon B."/>
            <person name="Tu Z.J."/>
            <person name="Steffenson B.J."/>
            <person name="Salamov A."/>
            <person name="Sun H."/>
            <person name="Lowry S."/>
            <person name="LaButti K."/>
            <person name="Han J."/>
            <person name="Copeland A."/>
            <person name="Lindquist E."/>
            <person name="Barry K."/>
            <person name="Schmutz J."/>
            <person name="Baker S.E."/>
            <person name="Ciuffetti L.M."/>
            <person name="Grigoriev I.V."/>
            <person name="Zhong S."/>
            <person name="Turgeon B.G."/>
        </authorList>
    </citation>
    <scope>NUCLEOTIDE SEQUENCE [LARGE SCALE GENOMIC DNA]</scope>
    <source>
        <strain evidence="3 4">26-R-13</strain>
    </source>
</reference>
<dbReference type="PANTHER" id="PTHR19303">
    <property type="entry name" value="TRANSPOSON"/>
    <property type="match status" value="1"/>
</dbReference>
<dbReference type="InterPro" id="IPR050863">
    <property type="entry name" value="CenT-Element_Derived"/>
</dbReference>
<evidence type="ECO:0000313" key="4">
    <source>
        <dbReference type="Proteomes" id="UP000053841"/>
    </source>
</evidence>
<dbReference type="AlphaFoldDB" id="W6XW84"/>
<dbReference type="GO" id="GO:0003677">
    <property type="term" value="F:DNA binding"/>
    <property type="evidence" value="ECO:0007669"/>
    <property type="project" value="UniProtKB-KW"/>
</dbReference>
<evidence type="ECO:0000256" key="1">
    <source>
        <dbReference type="ARBA" id="ARBA00023125"/>
    </source>
</evidence>
<dbReference type="GO" id="GO:0005634">
    <property type="term" value="C:nucleus"/>
    <property type="evidence" value="ECO:0007669"/>
    <property type="project" value="TreeGrafter"/>
</dbReference>
<dbReference type="Proteomes" id="UP000053841">
    <property type="component" value="Unassembled WGS sequence"/>
</dbReference>
<feature type="domain" description="HTH CENPB-type" evidence="2">
    <location>
        <begin position="1"/>
        <end position="32"/>
    </location>
</feature>
<dbReference type="PROSITE" id="PS51253">
    <property type="entry name" value="HTH_CENPB"/>
    <property type="match status" value="1"/>
</dbReference>
<keyword evidence="1" id="KW-0238">DNA-binding</keyword>
<keyword evidence="4" id="KW-1185">Reference proteome</keyword>
<dbReference type="InterPro" id="IPR036397">
    <property type="entry name" value="RNaseH_sf"/>
</dbReference>
<evidence type="ECO:0000313" key="3">
    <source>
        <dbReference type="EMBL" id="EUC27044.1"/>
    </source>
</evidence>
<dbReference type="GeneID" id="19144499"/>
<dbReference type="InterPro" id="IPR004875">
    <property type="entry name" value="DDE_SF_endonuclease_dom"/>
</dbReference>
<organism evidence="3 4">
    <name type="scientific">Cochliobolus carbonum (strain 26-R-13)</name>
    <name type="common">Maize leaf spot fungus</name>
    <name type="synonym">Bipolaris zeicola</name>
    <dbReference type="NCBI Taxonomy" id="930089"/>
    <lineage>
        <taxon>Eukaryota</taxon>
        <taxon>Fungi</taxon>
        <taxon>Dikarya</taxon>
        <taxon>Ascomycota</taxon>
        <taxon>Pezizomycotina</taxon>
        <taxon>Dothideomycetes</taxon>
        <taxon>Pleosporomycetidae</taxon>
        <taxon>Pleosporales</taxon>
        <taxon>Pleosporineae</taxon>
        <taxon>Pleosporaceae</taxon>
        <taxon>Bipolaris</taxon>
    </lineage>
</organism>
<protein>
    <recommendedName>
        <fullName evidence="2">HTH CENPB-type domain-containing protein</fullName>
    </recommendedName>
</protein>
<dbReference type="RefSeq" id="XP_007718648.1">
    <property type="nucleotide sequence ID" value="XM_007720458.1"/>
</dbReference>
<dbReference type="KEGG" id="bze:COCCADRAFT_112719"/>
<accession>W6XW84</accession>
<dbReference type="Pfam" id="PF03184">
    <property type="entry name" value="DDE_1"/>
    <property type="match status" value="1"/>
</dbReference>
<gene>
    <name evidence="3" type="ORF">COCCADRAFT_112719</name>
</gene>
<dbReference type="STRING" id="930089.W6XW84"/>
<dbReference type="EMBL" id="KI965022">
    <property type="protein sequence ID" value="EUC27044.1"/>
    <property type="molecule type" value="Genomic_DNA"/>
</dbReference>